<dbReference type="Gramene" id="Mp3g16490.1">
    <property type="protein sequence ID" value="Mp3g16490.1.cds1"/>
    <property type="gene ID" value="Mp3g16490"/>
</dbReference>
<accession>A0A2R6XRJ3</accession>
<dbReference type="AlphaFoldDB" id="A0A2R6XRJ3"/>
<gene>
    <name evidence="1" type="ORF">MARPO_0004s0022</name>
</gene>
<protein>
    <submittedName>
        <fullName evidence="1">Uncharacterized protein</fullName>
    </submittedName>
</protein>
<evidence type="ECO:0000313" key="1">
    <source>
        <dbReference type="EMBL" id="PTQ48723.1"/>
    </source>
</evidence>
<reference evidence="2" key="1">
    <citation type="journal article" date="2017" name="Cell">
        <title>Insights into land plant evolution garnered from the Marchantia polymorpha genome.</title>
        <authorList>
            <person name="Bowman J.L."/>
            <person name="Kohchi T."/>
            <person name="Yamato K.T."/>
            <person name="Jenkins J."/>
            <person name="Shu S."/>
            <person name="Ishizaki K."/>
            <person name="Yamaoka S."/>
            <person name="Nishihama R."/>
            <person name="Nakamura Y."/>
            <person name="Berger F."/>
            <person name="Adam C."/>
            <person name="Aki S.S."/>
            <person name="Althoff F."/>
            <person name="Araki T."/>
            <person name="Arteaga-Vazquez M.A."/>
            <person name="Balasubrmanian S."/>
            <person name="Barry K."/>
            <person name="Bauer D."/>
            <person name="Boehm C.R."/>
            <person name="Briginshaw L."/>
            <person name="Caballero-Perez J."/>
            <person name="Catarino B."/>
            <person name="Chen F."/>
            <person name="Chiyoda S."/>
            <person name="Chovatia M."/>
            <person name="Davies K.M."/>
            <person name="Delmans M."/>
            <person name="Demura T."/>
            <person name="Dierschke T."/>
            <person name="Dolan L."/>
            <person name="Dorantes-Acosta A.E."/>
            <person name="Eklund D.M."/>
            <person name="Florent S.N."/>
            <person name="Flores-Sandoval E."/>
            <person name="Fujiyama A."/>
            <person name="Fukuzawa H."/>
            <person name="Galik B."/>
            <person name="Grimanelli D."/>
            <person name="Grimwood J."/>
            <person name="Grossniklaus U."/>
            <person name="Hamada T."/>
            <person name="Haseloff J."/>
            <person name="Hetherington A.J."/>
            <person name="Higo A."/>
            <person name="Hirakawa Y."/>
            <person name="Hundley H.N."/>
            <person name="Ikeda Y."/>
            <person name="Inoue K."/>
            <person name="Inoue S.I."/>
            <person name="Ishida S."/>
            <person name="Jia Q."/>
            <person name="Kakita M."/>
            <person name="Kanazawa T."/>
            <person name="Kawai Y."/>
            <person name="Kawashima T."/>
            <person name="Kennedy M."/>
            <person name="Kinose K."/>
            <person name="Kinoshita T."/>
            <person name="Kohara Y."/>
            <person name="Koide E."/>
            <person name="Komatsu K."/>
            <person name="Kopischke S."/>
            <person name="Kubo M."/>
            <person name="Kyozuka J."/>
            <person name="Lagercrantz U."/>
            <person name="Lin S.S."/>
            <person name="Lindquist E."/>
            <person name="Lipzen A.M."/>
            <person name="Lu C.W."/>
            <person name="De Luna E."/>
            <person name="Martienssen R.A."/>
            <person name="Minamino N."/>
            <person name="Mizutani M."/>
            <person name="Mizutani M."/>
            <person name="Mochizuki N."/>
            <person name="Monte I."/>
            <person name="Mosher R."/>
            <person name="Nagasaki H."/>
            <person name="Nakagami H."/>
            <person name="Naramoto S."/>
            <person name="Nishitani K."/>
            <person name="Ohtani M."/>
            <person name="Okamoto T."/>
            <person name="Okumura M."/>
            <person name="Phillips J."/>
            <person name="Pollak B."/>
            <person name="Reinders A."/>
            <person name="Rovekamp M."/>
            <person name="Sano R."/>
            <person name="Sawa S."/>
            <person name="Schmid M.W."/>
            <person name="Shirakawa M."/>
            <person name="Solano R."/>
            <person name="Spunde A."/>
            <person name="Suetsugu N."/>
            <person name="Sugano S."/>
            <person name="Sugiyama A."/>
            <person name="Sun R."/>
            <person name="Suzuki Y."/>
            <person name="Takenaka M."/>
            <person name="Takezawa D."/>
            <person name="Tomogane H."/>
            <person name="Tsuzuki M."/>
            <person name="Ueda T."/>
            <person name="Umeda M."/>
            <person name="Ward J.M."/>
            <person name="Watanabe Y."/>
            <person name="Yazaki K."/>
            <person name="Yokoyama R."/>
            <person name="Yoshitake Y."/>
            <person name="Yotsui I."/>
            <person name="Zachgo S."/>
            <person name="Schmutz J."/>
        </authorList>
    </citation>
    <scope>NUCLEOTIDE SEQUENCE [LARGE SCALE GENOMIC DNA]</scope>
    <source>
        <strain evidence="2">Tak-1</strain>
    </source>
</reference>
<evidence type="ECO:0000313" key="2">
    <source>
        <dbReference type="Proteomes" id="UP000244005"/>
    </source>
</evidence>
<dbReference type="Proteomes" id="UP000244005">
    <property type="component" value="Unassembled WGS sequence"/>
</dbReference>
<dbReference type="EMBL" id="KZ772676">
    <property type="protein sequence ID" value="PTQ48723.1"/>
    <property type="molecule type" value="Genomic_DNA"/>
</dbReference>
<sequence length="101" mass="11583">MFYKTSHLLQRIYYMSEQPSGLYIWTPTTSFRCLMSNVSSSCTCSFQVSWNIVRFDYSCCIAISVLCRRADVTIWIVVICQAVDSFVTVLTDLGFATFRMG</sequence>
<proteinExistence type="predicted"/>
<keyword evidence="2" id="KW-1185">Reference proteome</keyword>
<organism evidence="1 2">
    <name type="scientific">Marchantia polymorpha</name>
    <name type="common">Common liverwort</name>
    <name type="synonym">Marchantia aquatica</name>
    <dbReference type="NCBI Taxonomy" id="3197"/>
    <lineage>
        <taxon>Eukaryota</taxon>
        <taxon>Viridiplantae</taxon>
        <taxon>Streptophyta</taxon>
        <taxon>Embryophyta</taxon>
        <taxon>Marchantiophyta</taxon>
        <taxon>Marchantiopsida</taxon>
        <taxon>Marchantiidae</taxon>
        <taxon>Marchantiales</taxon>
        <taxon>Marchantiaceae</taxon>
        <taxon>Marchantia</taxon>
    </lineage>
</organism>
<name>A0A2R6XRJ3_MARPO</name>